<dbReference type="EMBL" id="SDMP01000020">
    <property type="protein sequence ID" value="RYQ81933.1"/>
    <property type="molecule type" value="Genomic_DNA"/>
</dbReference>
<evidence type="ECO:0000256" key="2">
    <source>
        <dbReference type="SAM" id="MobiDB-lite"/>
    </source>
</evidence>
<dbReference type="Proteomes" id="UP000289738">
    <property type="component" value="Chromosome B10"/>
</dbReference>
<evidence type="ECO:0000313" key="4">
    <source>
        <dbReference type="EMBL" id="RYQ81933.1"/>
    </source>
</evidence>
<dbReference type="STRING" id="3818.A0A444WWZ7"/>
<organism evidence="4 5">
    <name type="scientific">Arachis hypogaea</name>
    <name type="common">Peanut</name>
    <dbReference type="NCBI Taxonomy" id="3818"/>
    <lineage>
        <taxon>Eukaryota</taxon>
        <taxon>Viridiplantae</taxon>
        <taxon>Streptophyta</taxon>
        <taxon>Embryophyta</taxon>
        <taxon>Tracheophyta</taxon>
        <taxon>Spermatophyta</taxon>
        <taxon>Magnoliopsida</taxon>
        <taxon>eudicotyledons</taxon>
        <taxon>Gunneridae</taxon>
        <taxon>Pentapetalae</taxon>
        <taxon>rosids</taxon>
        <taxon>fabids</taxon>
        <taxon>Fabales</taxon>
        <taxon>Fabaceae</taxon>
        <taxon>Papilionoideae</taxon>
        <taxon>50 kb inversion clade</taxon>
        <taxon>dalbergioids sensu lato</taxon>
        <taxon>Dalbergieae</taxon>
        <taxon>Pterocarpus clade</taxon>
        <taxon>Arachis</taxon>
    </lineage>
</organism>
<name>A0A444WWZ7_ARAHY</name>
<evidence type="ECO:0000256" key="3">
    <source>
        <dbReference type="SAM" id="Phobius"/>
    </source>
</evidence>
<accession>A0A444WWZ7</accession>
<sequence>MNAFTVTPSNNTTHSMLKLIPILFFLSPFLLLLCVYINNPPIPPLFTVSFPIPILSLSILTPHLQMADELHESDVVFANQHQVQASSWDHNNNKNKKKKNNNKVHPVGSSSADNRSLPVNIPESRRLTMRSLKDSSQEEEEMVPPHVMVARRVVGGGKMAFSVCTGHGRTLKGRDLIYALFKLSIKQAAFNQLCPISEFPPSCFLPPTT</sequence>
<keyword evidence="3" id="KW-0472">Membrane</keyword>
<dbReference type="Pfam" id="PF04520">
    <property type="entry name" value="Senescence_reg"/>
    <property type="match status" value="1"/>
</dbReference>
<dbReference type="InterPro" id="IPR007608">
    <property type="entry name" value="Senescence_reg_S40"/>
</dbReference>
<dbReference type="GO" id="GO:0010150">
    <property type="term" value="P:leaf senescence"/>
    <property type="evidence" value="ECO:0007669"/>
    <property type="project" value="UniProtKB-ARBA"/>
</dbReference>
<dbReference type="PANTHER" id="PTHR33083:SF49">
    <property type="entry name" value="SENESCENCE REGULATOR"/>
    <property type="match status" value="1"/>
</dbReference>
<comment type="similarity">
    <text evidence="1">Belongs to the senescence regulator S40 family.</text>
</comment>
<feature type="compositionally biased region" description="Basic residues" evidence="2">
    <location>
        <begin position="93"/>
        <end position="102"/>
    </location>
</feature>
<feature type="region of interest" description="Disordered" evidence="2">
    <location>
        <begin position="85"/>
        <end position="118"/>
    </location>
</feature>
<keyword evidence="3" id="KW-1133">Transmembrane helix</keyword>
<protein>
    <submittedName>
        <fullName evidence="4">Uncharacterized protein</fullName>
    </submittedName>
</protein>
<keyword evidence="3" id="KW-0812">Transmembrane</keyword>
<dbReference type="AlphaFoldDB" id="A0A444WWZ7"/>
<comment type="caution">
    <text evidence="4">The sequence shown here is derived from an EMBL/GenBank/DDBJ whole genome shotgun (WGS) entry which is preliminary data.</text>
</comment>
<evidence type="ECO:0000313" key="5">
    <source>
        <dbReference type="Proteomes" id="UP000289738"/>
    </source>
</evidence>
<feature type="transmembrane region" description="Helical" evidence="3">
    <location>
        <begin position="20"/>
        <end position="38"/>
    </location>
</feature>
<keyword evidence="5" id="KW-1185">Reference proteome</keyword>
<gene>
    <name evidence="4" type="ORF">Ahy_B10g100523</name>
</gene>
<proteinExistence type="inferred from homology"/>
<dbReference type="PANTHER" id="PTHR33083">
    <property type="entry name" value="EXPRESSED PROTEIN"/>
    <property type="match status" value="1"/>
</dbReference>
<reference evidence="4 5" key="1">
    <citation type="submission" date="2019-01" db="EMBL/GenBank/DDBJ databases">
        <title>Sequencing of cultivated peanut Arachis hypogaea provides insights into genome evolution and oil improvement.</title>
        <authorList>
            <person name="Chen X."/>
        </authorList>
    </citation>
    <scope>NUCLEOTIDE SEQUENCE [LARGE SCALE GENOMIC DNA]</scope>
    <source>
        <strain evidence="5">cv. Fuhuasheng</strain>
        <tissue evidence="4">Leaves</tissue>
    </source>
</reference>
<evidence type="ECO:0000256" key="1">
    <source>
        <dbReference type="ARBA" id="ARBA00034773"/>
    </source>
</evidence>